<name>A0A6A7A4B0_9PLEO</name>
<dbReference type="EMBL" id="MU006224">
    <property type="protein sequence ID" value="KAF2827628.1"/>
    <property type="molecule type" value="Genomic_DNA"/>
</dbReference>
<sequence length="152" mass="17041">MRMSPWSLWAAETNAGYWKLENRLALATTTRPLRTGALHLSTFSAIHGRTPTTLFASHKTSRSELSGDVVCAVLIKGARYDHHPKTTEASTHGSSEQHRASRDLVRLFKMGMHSPRLAPRPGRSFLEKHFTKQAMTHLGASCRHHLHTYTST</sequence>
<evidence type="ECO:0000313" key="2">
    <source>
        <dbReference type="Proteomes" id="UP000799424"/>
    </source>
</evidence>
<gene>
    <name evidence="1" type="ORF">CC86DRAFT_213972</name>
</gene>
<keyword evidence="2" id="KW-1185">Reference proteome</keyword>
<protein>
    <submittedName>
        <fullName evidence="1">Uncharacterized protein</fullName>
    </submittedName>
</protein>
<dbReference type="Proteomes" id="UP000799424">
    <property type="component" value="Unassembled WGS sequence"/>
</dbReference>
<evidence type="ECO:0000313" key="1">
    <source>
        <dbReference type="EMBL" id="KAF2827628.1"/>
    </source>
</evidence>
<dbReference type="AlphaFoldDB" id="A0A6A7A4B0"/>
<accession>A0A6A7A4B0</accession>
<reference evidence="1" key="1">
    <citation type="journal article" date="2020" name="Stud. Mycol.">
        <title>101 Dothideomycetes genomes: a test case for predicting lifestyles and emergence of pathogens.</title>
        <authorList>
            <person name="Haridas S."/>
            <person name="Albert R."/>
            <person name="Binder M."/>
            <person name="Bloem J."/>
            <person name="Labutti K."/>
            <person name="Salamov A."/>
            <person name="Andreopoulos B."/>
            <person name="Baker S."/>
            <person name="Barry K."/>
            <person name="Bills G."/>
            <person name="Bluhm B."/>
            <person name="Cannon C."/>
            <person name="Castanera R."/>
            <person name="Culley D."/>
            <person name="Daum C."/>
            <person name="Ezra D."/>
            <person name="Gonzalez J."/>
            <person name="Henrissat B."/>
            <person name="Kuo A."/>
            <person name="Liang C."/>
            <person name="Lipzen A."/>
            <person name="Lutzoni F."/>
            <person name="Magnuson J."/>
            <person name="Mondo S."/>
            <person name="Nolan M."/>
            <person name="Ohm R."/>
            <person name="Pangilinan J."/>
            <person name="Park H.-J."/>
            <person name="Ramirez L."/>
            <person name="Alfaro M."/>
            <person name="Sun H."/>
            <person name="Tritt A."/>
            <person name="Yoshinaga Y."/>
            <person name="Zwiers L.-H."/>
            <person name="Turgeon B."/>
            <person name="Goodwin S."/>
            <person name="Spatafora J."/>
            <person name="Crous P."/>
            <person name="Grigoriev I."/>
        </authorList>
    </citation>
    <scope>NUCLEOTIDE SEQUENCE</scope>
    <source>
        <strain evidence="1">CBS 113818</strain>
    </source>
</reference>
<organism evidence="1 2">
    <name type="scientific">Ophiobolus disseminans</name>
    <dbReference type="NCBI Taxonomy" id="1469910"/>
    <lineage>
        <taxon>Eukaryota</taxon>
        <taxon>Fungi</taxon>
        <taxon>Dikarya</taxon>
        <taxon>Ascomycota</taxon>
        <taxon>Pezizomycotina</taxon>
        <taxon>Dothideomycetes</taxon>
        <taxon>Pleosporomycetidae</taxon>
        <taxon>Pleosporales</taxon>
        <taxon>Pleosporineae</taxon>
        <taxon>Phaeosphaeriaceae</taxon>
        <taxon>Ophiobolus</taxon>
    </lineage>
</organism>
<proteinExistence type="predicted"/>